<keyword evidence="1" id="KW-1133">Transmembrane helix</keyword>
<dbReference type="Proteomes" id="UP000215902">
    <property type="component" value="Unassembled WGS sequence"/>
</dbReference>
<name>A0A267G7G9_9PLAT</name>
<accession>A0A267G7G9</accession>
<sequence>MRALCNRRSLICSQRDRGGTCFRLSIKLPFLSGLCVGAVVTFALFSLYNNNRAIMSNSYDQKPMRMHENTIYSSSSAAKIGLPKTLQRYEFNENYKELFRSMDESMYRFDRQGVLLLLMRLSKDEENWAYRAAAGRAWIRSQSVVVAATVRNGMAGLPSTMHYVQRLRALFNESWVVMVENESTDLTRSFLYNMTLTDPNMWLLGCGRINSPLPCKTNYRHSTGREHRPGPYHYRSFAEEVERGLMMSALRNMYMDYIYDHLADRATFLLIMDPDISWKEWDLDSITQGLYYFAAKPKLQQLCAHSTFNTHLYDPCTLSFYSNKHFGEDRKYPVVDYEKSVRFAPRSLPPVKVGSCFQAVSFYRMSALAPRRLRYRRSPGEWICEHNTLSRQLDEVYIDPQMRLNVSSENS</sequence>
<feature type="transmembrane region" description="Helical" evidence="1">
    <location>
        <begin position="28"/>
        <end position="48"/>
    </location>
</feature>
<keyword evidence="1" id="KW-0812">Transmembrane</keyword>
<proteinExistence type="predicted"/>
<reference evidence="2 3" key="1">
    <citation type="submission" date="2017-06" db="EMBL/GenBank/DDBJ databases">
        <title>A platform for efficient transgenesis in Macrostomum lignano, a flatworm model organism for stem cell research.</title>
        <authorList>
            <person name="Berezikov E."/>
        </authorList>
    </citation>
    <scope>NUCLEOTIDE SEQUENCE [LARGE SCALE GENOMIC DNA]</scope>
    <source>
        <strain evidence="2">DV1</strain>
        <tissue evidence="2">Whole organism</tissue>
    </source>
</reference>
<protein>
    <submittedName>
        <fullName evidence="2">Uncharacterized protein</fullName>
    </submittedName>
</protein>
<evidence type="ECO:0000256" key="1">
    <source>
        <dbReference type="SAM" id="Phobius"/>
    </source>
</evidence>
<evidence type="ECO:0000313" key="2">
    <source>
        <dbReference type="EMBL" id="PAA81968.1"/>
    </source>
</evidence>
<dbReference type="AlphaFoldDB" id="A0A267G7G9"/>
<dbReference type="EMBL" id="NIVC01000506">
    <property type="protein sequence ID" value="PAA81968.1"/>
    <property type="molecule type" value="Genomic_DNA"/>
</dbReference>
<gene>
    <name evidence="2" type="ORF">BOX15_Mlig029645g1</name>
</gene>
<evidence type="ECO:0000313" key="3">
    <source>
        <dbReference type="Proteomes" id="UP000215902"/>
    </source>
</evidence>
<keyword evidence="1" id="KW-0472">Membrane</keyword>
<keyword evidence="3" id="KW-1185">Reference proteome</keyword>
<comment type="caution">
    <text evidence="2">The sequence shown here is derived from an EMBL/GenBank/DDBJ whole genome shotgun (WGS) entry which is preliminary data.</text>
</comment>
<organism evidence="2 3">
    <name type="scientific">Macrostomum lignano</name>
    <dbReference type="NCBI Taxonomy" id="282301"/>
    <lineage>
        <taxon>Eukaryota</taxon>
        <taxon>Metazoa</taxon>
        <taxon>Spiralia</taxon>
        <taxon>Lophotrochozoa</taxon>
        <taxon>Platyhelminthes</taxon>
        <taxon>Rhabditophora</taxon>
        <taxon>Macrostomorpha</taxon>
        <taxon>Macrostomida</taxon>
        <taxon>Macrostomidae</taxon>
        <taxon>Macrostomum</taxon>
    </lineage>
</organism>